<reference evidence="2 3" key="1">
    <citation type="submission" date="2018-03" db="EMBL/GenBank/DDBJ databases">
        <title>Characteristics and genome of n-alkane degrading marine bacteria Gordonia iterans isolated from crude oil contaminated in Tae-an, South Korea.</title>
        <authorList>
            <person name="Lee S.-S."/>
            <person name="Kim H."/>
        </authorList>
    </citation>
    <scope>NUCLEOTIDE SEQUENCE [LARGE SCALE GENOMIC DNA]</scope>
    <source>
        <strain evidence="2 3">Co17</strain>
    </source>
</reference>
<accession>A0A2S0KGP7</accession>
<organism evidence="2 3">
    <name type="scientific">Gordonia iterans</name>
    <dbReference type="NCBI Taxonomy" id="1004901"/>
    <lineage>
        <taxon>Bacteria</taxon>
        <taxon>Bacillati</taxon>
        <taxon>Actinomycetota</taxon>
        <taxon>Actinomycetes</taxon>
        <taxon>Mycobacteriales</taxon>
        <taxon>Gordoniaceae</taxon>
        <taxon>Gordonia</taxon>
    </lineage>
</organism>
<dbReference type="Proteomes" id="UP000239814">
    <property type="component" value="Chromosome"/>
</dbReference>
<gene>
    <name evidence="2" type="ORF">C6V83_11810</name>
</gene>
<dbReference type="KEGG" id="git:C6V83_11810"/>
<dbReference type="RefSeq" id="WP_105942557.1">
    <property type="nucleotide sequence ID" value="NZ_CP027433.1"/>
</dbReference>
<evidence type="ECO:0000313" key="3">
    <source>
        <dbReference type="Proteomes" id="UP000239814"/>
    </source>
</evidence>
<feature type="domain" description="Polysaccharide pyruvyl transferase" evidence="1">
    <location>
        <begin position="36"/>
        <end position="230"/>
    </location>
</feature>
<protein>
    <recommendedName>
        <fullName evidence="1">Polysaccharide pyruvyl transferase domain-containing protein</fullName>
    </recommendedName>
</protein>
<dbReference type="EMBL" id="CP027433">
    <property type="protein sequence ID" value="AVM00844.1"/>
    <property type="molecule type" value="Genomic_DNA"/>
</dbReference>
<proteinExistence type="predicted"/>
<sequence>MTRNPHSGLSALRRKARRAFEFHDLIYLVGPAGYPNYGDELITEAWLRYFARHRPLATVVVDCGRAGNANLILRQANPRAIFVDTLWELTRYAHSGPDNPEVDPECPWEWVAAAASRFGPAPLSSAGVELLLRAKTIHLVGGGYVNDIWPEHVGLIAAIAEVSRVTGARAVATGQGLMPPVEGAARERLISDAAQFDVFDVRDRPSFDLIAGAPGAVQNGDDAWLSPRIQAPESAVNPSGEVILCAQSDLTEDFRRGDLRGAQALAALLTDTLDAWEVPGHRVTVVEAIPGKDMAVPDLMGDRLSGARRLTFADVWRDGLPTGRGGVWLSTRFHPHLLAAAAGDSGVAVVPKPDYYDTKHASLISAGSRWTLLTDGQTVPDRPTGGGFAPLAAGAATERKHNLAKDLYPSGVNLR</sequence>
<evidence type="ECO:0000259" key="1">
    <source>
        <dbReference type="Pfam" id="PF04230"/>
    </source>
</evidence>
<dbReference type="InterPro" id="IPR007345">
    <property type="entry name" value="Polysacch_pyruvyl_Trfase"/>
</dbReference>
<evidence type="ECO:0000313" key="2">
    <source>
        <dbReference type="EMBL" id="AVM00844.1"/>
    </source>
</evidence>
<dbReference type="OrthoDB" id="8444043at2"/>
<dbReference type="Pfam" id="PF04230">
    <property type="entry name" value="PS_pyruv_trans"/>
    <property type="match status" value="1"/>
</dbReference>
<keyword evidence="3" id="KW-1185">Reference proteome</keyword>
<name>A0A2S0KGP7_9ACTN</name>
<dbReference type="AlphaFoldDB" id="A0A2S0KGP7"/>